<dbReference type="InterPro" id="IPR006114">
    <property type="entry name" value="6PGDH_C"/>
</dbReference>
<feature type="domain" description="6-phosphogluconate dehydrogenase C-terminal" evidence="13">
    <location>
        <begin position="182"/>
        <end position="471"/>
    </location>
</feature>
<evidence type="ECO:0000256" key="2">
    <source>
        <dbReference type="ARBA" id="ARBA00004874"/>
    </source>
</evidence>
<protein>
    <recommendedName>
        <fullName evidence="5 10">6-phosphogluconate dehydrogenase, decarboxylating</fullName>
        <ecNumber evidence="4 10">1.1.1.44</ecNumber>
    </recommendedName>
</protein>
<dbReference type="Pfam" id="PF03446">
    <property type="entry name" value="NAD_binding_2"/>
    <property type="match status" value="1"/>
</dbReference>
<dbReference type="RefSeq" id="WP_244715792.1">
    <property type="nucleotide sequence ID" value="NZ_CP095049.1"/>
</dbReference>
<dbReference type="GO" id="GO:0004616">
    <property type="term" value="F:phosphogluconate dehydrogenase (decarboxylating) activity"/>
    <property type="evidence" value="ECO:0007669"/>
    <property type="project" value="UniProtKB-EC"/>
</dbReference>
<evidence type="ECO:0000256" key="8">
    <source>
        <dbReference type="ARBA" id="ARBA00023126"/>
    </source>
</evidence>
<dbReference type="PANTHER" id="PTHR11811">
    <property type="entry name" value="6-PHOSPHOGLUCONATE DEHYDROGENASE"/>
    <property type="match status" value="1"/>
</dbReference>
<evidence type="ECO:0000256" key="7">
    <source>
        <dbReference type="ARBA" id="ARBA00023064"/>
    </source>
</evidence>
<comment type="pathway">
    <text evidence="2 10 11">Carbohydrate degradation; pentose phosphate pathway; D-ribulose 5-phosphate from D-glucose 6-phosphate (oxidative stage): step 3/3.</text>
</comment>
<dbReference type="SUPFAM" id="SSF48179">
    <property type="entry name" value="6-phosphogluconate dehydrogenase C-terminal domain-like"/>
    <property type="match status" value="1"/>
</dbReference>
<dbReference type="PIRSF" id="PIRSF000109">
    <property type="entry name" value="6PGD"/>
    <property type="match status" value="1"/>
</dbReference>
<dbReference type="Gene3D" id="1.10.1040.10">
    <property type="entry name" value="N-(1-d-carboxylethyl)-l-norvaline Dehydrogenase, domain 2"/>
    <property type="match status" value="1"/>
</dbReference>
<evidence type="ECO:0000256" key="9">
    <source>
        <dbReference type="ARBA" id="ARBA00048640"/>
    </source>
</evidence>
<evidence type="ECO:0000313" key="15">
    <source>
        <dbReference type="Proteomes" id="UP000831785"/>
    </source>
</evidence>
<dbReference type="SMART" id="SM01350">
    <property type="entry name" value="6PGD"/>
    <property type="match status" value="1"/>
</dbReference>
<evidence type="ECO:0000256" key="11">
    <source>
        <dbReference type="RuleBase" id="RU000485"/>
    </source>
</evidence>
<name>A0ABY4F7B8_9BACT</name>
<feature type="compositionally biased region" description="Polar residues" evidence="12">
    <location>
        <begin position="480"/>
        <end position="493"/>
    </location>
</feature>
<evidence type="ECO:0000256" key="6">
    <source>
        <dbReference type="ARBA" id="ARBA00023002"/>
    </source>
</evidence>
<comment type="subunit">
    <text evidence="10">Homodimer.</text>
</comment>
<comment type="catalytic activity">
    <reaction evidence="9 10 11">
        <text>6-phospho-D-gluconate + NADP(+) = D-ribulose 5-phosphate + CO2 + NADPH</text>
        <dbReference type="Rhea" id="RHEA:10116"/>
        <dbReference type="ChEBI" id="CHEBI:16526"/>
        <dbReference type="ChEBI" id="CHEBI:57783"/>
        <dbReference type="ChEBI" id="CHEBI:58121"/>
        <dbReference type="ChEBI" id="CHEBI:58349"/>
        <dbReference type="ChEBI" id="CHEBI:58759"/>
        <dbReference type="EC" id="1.1.1.44"/>
    </reaction>
</comment>
<feature type="region of interest" description="Disordered" evidence="12">
    <location>
        <begin position="479"/>
        <end position="499"/>
    </location>
</feature>
<dbReference type="EMBL" id="CP095049">
    <property type="protein sequence ID" value="UOQ52111.1"/>
    <property type="molecule type" value="Genomic_DNA"/>
</dbReference>
<evidence type="ECO:0000259" key="13">
    <source>
        <dbReference type="SMART" id="SM01350"/>
    </source>
</evidence>
<evidence type="ECO:0000256" key="4">
    <source>
        <dbReference type="ARBA" id="ARBA00013011"/>
    </source>
</evidence>
<dbReference type="InterPro" id="IPR036291">
    <property type="entry name" value="NAD(P)-bd_dom_sf"/>
</dbReference>
<dbReference type="Gene3D" id="3.40.50.720">
    <property type="entry name" value="NAD(P)-binding Rossmann-like Domain"/>
    <property type="match status" value="1"/>
</dbReference>
<dbReference type="InterPro" id="IPR006113">
    <property type="entry name" value="6PGDH_Gnd/GntZ"/>
</dbReference>
<evidence type="ECO:0000256" key="1">
    <source>
        <dbReference type="ARBA" id="ARBA00002526"/>
    </source>
</evidence>
<proteinExistence type="inferred from homology"/>
<evidence type="ECO:0000256" key="5">
    <source>
        <dbReference type="ARBA" id="ARBA00018193"/>
    </source>
</evidence>
<reference evidence="14 15" key="1">
    <citation type="submission" date="2022-04" db="EMBL/GenBank/DDBJ databases">
        <title>Hymenobacter sp. isolated from the air.</title>
        <authorList>
            <person name="Won M."/>
            <person name="Lee C.-M."/>
            <person name="Woen H.-Y."/>
            <person name="Kwon S.-W."/>
        </authorList>
    </citation>
    <scope>NUCLEOTIDE SEQUENCE [LARGE SCALE GENOMIC DNA]</scope>
    <source>
        <strain evidence="15">5116 S-27</strain>
    </source>
</reference>
<gene>
    <name evidence="14" type="primary">gndA</name>
    <name evidence="14" type="ORF">MUN80_20410</name>
</gene>
<evidence type="ECO:0000256" key="10">
    <source>
        <dbReference type="PIRNR" id="PIRNR000109"/>
    </source>
</evidence>
<keyword evidence="8 10" id="KW-0570">Pentose shunt</keyword>
<dbReference type="Proteomes" id="UP000831785">
    <property type="component" value="Chromosome"/>
</dbReference>
<dbReference type="InterPro" id="IPR006115">
    <property type="entry name" value="6PGDH_NADP-bd"/>
</dbReference>
<keyword evidence="10 11" id="KW-0521">NADP</keyword>
<dbReference type="SUPFAM" id="SSF51735">
    <property type="entry name" value="NAD(P)-binding Rossmann-fold domains"/>
    <property type="match status" value="1"/>
</dbReference>
<dbReference type="NCBIfam" id="TIGR00873">
    <property type="entry name" value="gnd"/>
    <property type="match status" value="1"/>
</dbReference>
<dbReference type="Gene3D" id="1.20.5.320">
    <property type="entry name" value="6-Phosphogluconate Dehydrogenase, domain 3"/>
    <property type="match status" value="1"/>
</dbReference>
<comment type="function">
    <text evidence="1 10">Catalyzes the oxidative decarboxylation of 6-phosphogluconate to ribulose 5-phosphate and CO(2), with concomitant reduction of NADP to NADPH.</text>
</comment>
<organism evidence="14 15">
    <name type="scientific">Hymenobacter cellulosivorans</name>
    <dbReference type="NCBI Taxonomy" id="2932249"/>
    <lineage>
        <taxon>Bacteria</taxon>
        <taxon>Pseudomonadati</taxon>
        <taxon>Bacteroidota</taxon>
        <taxon>Cytophagia</taxon>
        <taxon>Cytophagales</taxon>
        <taxon>Hymenobacteraceae</taxon>
        <taxon>Hymenobacter</taxon>
    </lineage>
</organism>
<evidence type="ECO:0000256" key="12">
    <source>
        <dbReference type="SAM" id="MobiDB-lite"/>
    </source>
</evidence>
<evidence type="ECO:0000313" key="14">
    <source>
        <dbReference type="EMBL" id="UOQ52111.1"/>
    </source>
</evidence>
<keyword evidence="6 10" id="KW-0560">Oxidoreductase</keyword>
<dbReference type="InterPro" id="IPR013328">
    <property type="entry name" value="6PGD_dom2"/>
</dbReference>
<dbReference type="InterPro" id="IPR008927">
    <property type="entry name" value="6-PGluconate_DH-like_C_sf"/>
</dbReference>
<accession>A0ABY4F7B8</accession>
<dbReference type="NCBIfam" id="NF006765">
    <property type="entry name" value="PRK09287.1"/>
    <property type="match status" value="1"/>
</dbReference>
<comment type="similarity">
    <text evidence="3 10 11">Belongs to the 6-phosphogluconate dehydrogenase family.</text>
</comment>
<sequence>MNETPTSFSFGMIGLGTMGRNLLLNLADHDFAVAGYDKDTSKVSLLAEEGAGMPVQGFSSLPEFVSNLRTPRAIMMLVPAGPIVDSVIEELQPLLQPGDIIIDGGNSHFTDTNRRDAAVAAAGFHFFGMGISGGEEGARFGPSMMPGGDQQAYQVVQPMFEAIAARVGGEPCVTYIGPGASGHFVKMVHNGIEYGLMQLIAETYELMKRGLGLDNAAIGRVFAQWNNGRLQSFLLDITKDIFTFQAPGTDHLLLDDIKDEARSKGTGKWTSQVAQELEMAIPTIDTAVAMRDLSKYKALREKLATLYGPEPAALNGDQEAFLASLEQAFYFNMVITYAQGMHLLAKASKDYGYGLQLAEIAKIWRGGCIIRSSFLSDIFNAFQHTPDLPHLLLDEQVRALVNAAVPGARTVVAAAVTAGIAAPAYAASLSYFDTFRSARMPSNLIQAQRDYFGAHTYELIGHEGVFHTQWTPAHEDAANKQDTFTGPANQNEQPVIPNK</sequence>
<keyword evidence="15" id="KW-1185">Reference proteome</keyword>
<dbReference type="Pfam" id="PF00393">
    <property type="entry name" value="6PGD"/>
    <property type="match status" value="1"/>
</dbReference>
<dbReference type="InterPro" id="IPR006183">
    <property type="entry name" value="Pgluconate_DH"/>
</dbReference>
<keyword evidence="7 11" id="KW-0311">Gluconate utilization</keyword>
<dbReference type="PRINTS" id="PR00076">
    <property type="entry name" value="6PGDHDRGNASE"/>
</dbReference>
<dbReference type="EC" id="1.1.1.44" evidence="4 10"/>
<evidence type="ECO:0000256" key="3">
    <source>
        <dbReference type="ARBA" id="ARBA00008419"/>
    </source>
</evidence>